<comment type="caution">
    <text evidence="1">The sequence shown here is derived from an EMBL/GenBank/DDBJ whole genome shotgun (WGS) entry which is preliminary data.</text>
</comment>
<dbReference type="EMBL" id="JBHSFV010000002">
    <property type="protein sequence ID" value="MFC4633479.1"/>
    <property type="molecule type" value="Genomic_DNA"/>
</dbReference>
<organism evidence="1 2">
    <name type="scientific">Dokdonia ponticola</name>
    <dbReference type="NCBI Taxonomy" id="2041041"/>
    <lineage>
        <taxon>Bacteria</taxon>
        <taxon>Pseudomonadati</taxon>
        <taxon>Bacteroidota</taxon>
        <taxon>Flavobacteriia</taxon>
        <taxon>Flavobacteriales</taxon>
        <taxon>Flavobacteriaceae</taxon>
        <taxon>Dokdonia</taxon>
    </lineage>
</organism>
<evidence type="ECO:0000313" key="1">
    <source>
        <dbReference type="EMBL" id="MFC4633479.1"/>
    </source>
</evidence>
<dbReference type="RefSeq" id="WP_379977685.1">
    <property type="nucleotide sequence ID" value="NZ_JBHSFV010000002.1"/>
</dbReference>
<proteinExistence type="predicted"/>
<gene>
    <name evidence="1" type="ORF">ACFO3O_06150</name>
</gene>
<protein>
    <submittedName>
        <fullName evidence="1">Uncharacterized protein</fullName>
    </submittedName>
</protein>
<evidence type="ECO:0000313" key="2">
    <source>
        <dbReference type="Proteomes" id="UP001596043"/>
    </source>
</evidence>
<dbReference type="Proteomes" id="UP001596043">
    <property type="component" value="Unassembled WGS sequence"/>
</dbReference>
<sequence length="289" mass="34481">MKPPICEIVYLNEDIDKSIIKDYWAIDETSRKWRYNINVVAKKHRMSMPNVSAYAKENSRLKLYCSKCKTLIGDYKLKSEINWQDFELGDKIECDDCANQKVESNKELREKIIIKEIEIKPDIAEKMNIAFKTEQWQDLNQPELEVLIKVAESTTTKEIFSKVFPDENWKSDYNKSWWQILNRLDRMNLIWIERKENRKIIDIHKHGRLYKTLLKEFPDLVFERKKIENPKKFGFTVERNNFKSGNQPDFLGNIDVNFDVSISKKTSLTCSIWYNKVDNLYIRIEDSTE</sequence>
<reference evidence="2" key="1">
    <citation type="journal article" date="2019" name="Int. J. Syst. Evol. Microbiol.">
        <title>The Global Catalogue of Microorganisms (GCM) 10K type strain sequencing project: providing services to taxonomists for standard genome sequencing and annotation.</title>
        <authorList>
            <consortium name="The Broad Institute Genomics Platform"/>
            <consortium name="The Broad Institute Genome Sequencing Center for Infectious Disease"/>
            <person name="Wu L."/>
            <person name="Ma J."/>
        </authorList>
    </citation>
    <scope>NUCLEOTIDE SEQUENCE [LARGE SCALE GENOMIC DNA]</scope>
    <source>
        <strain evidence="2">YJ-61-S</strain>
    </source>
</reference>
<accession>A0ABV9HTL5</accession>
<keyword evidence="2" id="KW-1185">Reference proteome</keyword>
<name>A0ABV9HTL5_9FLAO</name>